<dbReference type="Pfam" id="PF00753">
    <property type="entry name" value="Lactamase_B"/>
    <property type="match status" value="1"/>
</dbReference>
<dbReference type="AlphaFoldDB" id="A0A4R6PKF8"/>
<evidence type="ECO:0000259" key="2">
    <source>
        <dbReference type="SMART" id="SM00849"/>
    </source>
</evidence>
<keyword evidence="5" id="KW-1185">Reference proteome</keyword>
<dbReference type="SMART" id="SM01027">
    <property type="entry name" value="Beta-Casp"/>
    <property type="match status" value="1"/>
</dbReference>
<name>A0A4R6PKF8_9GAMM</name>
<accession>A0A4R6PKF8</accession>
<evidence type="ECO:0000259" key="3">
    <source>
        <dbReference type="SMART" id="SM01027"/>
    </source>
</evidence>
<dbReference type="Pfam" id="PF10996">
    <property type="entry name" value="Beta-Casp"/>
    <property type="match status" value="1"/>
</dbReference>
<dbReference type="GO" id="GO:0004521">
    <property type="term" value="F:RNA endonuclease activity"/>
    <property type="evidence" value="ECO:0007669"/>
    <property type="project" value="TreeGrafter"/>
</dbReference>
<dbReference type="PANTHER" id="PTHR11203:SF37">
    <property type="entry name" value="INTEGRATOR COMPLEX SUBUNIT 11"/>
    <property type="match status" value="1"/>
</dbReference>
<proteinExistence type="predicted"/>
<protein>
    <submittedName>
        <fullName evidence="4">Metallo-beta-lactamase family protein</fullName>
    </submittedName>
</protein>
<dbReference type="PANTHER" id="PTHR11203">
    <property type="entry name" value="CLEAVAGE AND POLYADENYLATION SPECIFICITY FACTOR FAMILY MEMBER"/>
    <property type="match status" value="1"/>
</dbReference>
<dbReference type="OrthoDB" id="9803916at2"/>
<feature type="domain" description="Beta-Casp" evidence="3">
    <location>
        <begin position="247"/>
        <end position="366"/>
    </location>
</feature>
<feature type="domain" description="Metallo-beta-lactamase" evidence="2">
    <location>
        <begin position="13"/>
        <end position="234"/>
    </location>
</feature>
<evidence type="ECO:0000256" key="1">
    <source>
        <dbReference type="ARBA" id="ARBA00022801"/>
    </source>
</evidence>
<evidence type="ECO:0000313" key="5">
    <source>
        <dbReference type="Proteomes" id="UP000295531"/>
    </source>
</evidence>
<reference evidence="4 5" key="1">
    <citation type="submission" date="2019-03" db="EMBL/GenBank/DDBJ databases">
        <title>Freshwater and sediment microbial communities from various areas in North America, analyzing microbe dynamics in response to fracking.</title>
        <authorList>
            <person name="Lamendella R."/>
        </authorList>
    </citation>
    <scope>NUCLEOTIDE SEQUENCE [LARGE SCALE GENOMIC DNA]</scope>
    <source>
        <strain evidence="4 5">18_TX</strain>
    </source>
</reference>
<dbReference type="InterPro" id="IPR036866">
    <property type="entry name" value="RibonucZ/Hydroxyglut_hydro"/>
</dbReference>
<dbReference type="CDD" id="cd16295">
    <property type="entry name" value="TTHA0252-CPSF-like_MBL-fold"/>
    <property type="match status" value="1"/>
</dbReference>
<keyword evidence="1" id="KW-0378">Hydrolase</keyword>
<sequence>MKIIFLGGTETVSGSKYLVETENTRILVDCGLFQGYKWLRKRNWQPLPMGINHVDGVVLTHAHLDHSGFVPVLYKEGYRGPVFAHQATTELCQIMLADSGRIQEEDAKFLGKHGLSKHKDPQPLYDEATANASIKLFQSVEFHQQFAIGDIQVTLQPAGHILGAASVIIEAEGKRVAFSGDIGRPNDIMMYPAEKLPAVDLLLLESTYGDRRHEATDSAEQQLAEVVNECASGGGVLMIPAFSVGRAQLMQHLLVKLMAEGRVPKQPIFLDSPMAINVTEIYRRHHKLHRLSNDDCQRAFNTVIYTRSVDESKAIASQNGPHIIIAGSGMATGGRILHHFKRWLADHRATVLFSGHQAGGTRGAKMLQGVESIKVHGSWLPVKARVRQLDGLSGHADYSELTDWLKASELRADTPIQLVHGEPDAMEAFRDHLSQTTNFDVDIADYQGVYHL</sequence>
<dbReference type="EMBL" id="SNXI01000005">
    <property type="protein sequence ID" value="TDP38286.1"/>
    <property type="molecule type" value="Genomic_DNA"/>
</dbReference>
<dbReference type="GO" id="GO:0016787">
    <property type="term" value="F:hydrolase activity"/>
    <property type="evidence" value="ECO:0007669"/>
    <property type="project" value="UniProtKB-KW"/>
</dbReference>
<dbReference type="InterPro" id="IPR011108">
    <property type="entry name" value="RMMBL"/>
</dbReference>
<organism evidence="4 5">
    <name type="scientific">Idiomarina aquatica</name>
    <dbReference type="NCBI Taxonomy" id="1327752"/>
    <lineage>
        <taxon>Bacteria</taxon>
        <taxon>Pseudomonadati</taxon>
        <taxon>Pseudomonadota</taxon>
        <taxon>Gammaproteobacteria</taxon>
        <taxon>Alteromonadales</taxon>
        <taxon>Idiomarinaceae</taxon>
        <taxon>Idiomarina</taxon>
    </lineage>
</organism>
<dbReference type="InterPro" id="IPR022712">
    <property type="entry name" value="Beta_Casp"/>
</dbReference>
<dbReference type="SMART" id="SM00849">
    <property type="entry name" value="Lactamase_B"/>
    <property type="match status" value="1"/>
</dbReference>
<dbReference type="SUPFAM" id="SSF56281">
    <property type="entry name" value="Metallo-hydrolase/oxidoreductase"/>
    <property type="match status" value="1"/>
</dbReference>
<dbReference type="Gene3D" id="3.40.50.10890">
    <property type="match status" value="1"/>
</dbReference>
<dbReference type="RefSeq" id="WP_133539328.1">
    <property type="nucleotide sequence ID" value="NZ_SNXI01000005.1"/>
</dbReference>
<dbReference type="InterPro" id="IPR001279">
    <property type="entry name" value="Metallo-B-lactamas"/>
</dbReference>
<dbReference type="InterPro" id="IPR050698">
    <property type="entry name" value="MBL"/>
</dbReference>
<comment type="caution">
    <text evidence="4">The sequence shown here is derived from an EMBL/GenBank/DDBJ whole genome shotgun (WGS) entry which is preliminary data.</text>
</comment>
<dbReference type="Proteomes" id="UP000295531">
    <property type="component" value="Unassembled WGS sequence"/>
</dbReference>
<gene>
    <name evidence="4" type="ORF">DEU29_105138</name>
</gene>
<evidence type="ECO:0000313" key="4">
    <source>
        <dbReference type="EMBL" id="TDP38286.1"/>
    </source>
</evidence>
<dbReference type="Gene3D" id="3.60.15.10">
    <property type="entry name" value="Ribonuclease Z/Hydroxyacylglutathione hydrolase-like"/>
    <property type="match status" value="1"/>
</dbReference>
<dbReference type="Pfam" id="PF07521">
    <property type="entry name" value="RMMBL"/>
    <property type="match status" value="1"/>
</dbReference>